<dbReference type="Proteomes" id="UP000283087">
    <property type="component" value="Unassembled WGS sequence"/>
</dbReference>
<proteinExistence type="predicted"/>
<organism evidence="2 3">
    <name type="scientific">Amphritea opalescens</name>
    <dbReference type="NCBI Taxonomy" id="2490544"/>
    <lineage>
        <taxon>Bacteria</taxon>
        <taxon>Pseudomonadati</taxon>
        <taxon>Pseudomonadota</taxon>
        <taxon>Gammaproteobacteria</taxon>
        <taxon>Oceanospirillales</taxon>
        <taxon>Oceanospirillaceae</taxon>
        <taxon>Amphritea</taxon>
    </lineage>
</organism>
<name>A0A430KQ31_9GAMM</name>
<evidence type="ECO:0000256" key="1">
    <source>
        <dbReference type="SAM" id="SignalP"/>
    </source>
</evidence>
<keyword evidence="1" id="KW-0732">Signal</keyword>
<dbReference type="EMBL" id="RQXW01000009">
    <property type="protein sequence ID" value="RTE65572.1"/>
    <property type="molecule type" value="Genomic_DNA"/>
</dbReference>
<comment type="caution">
    <text evidence="2">The sequence shown here is derived from an EMBL/GenBank/DDBJ whole genome shotgun (WGS) entry which is preliminary data.</text>
</comment>
<feature type="signal peptide" evidence="1">
    <location>
        <begin position="1"/>
        <end position="29"/>
    </location>
</feature>
<dbReference type="CDD" id="cd17511">
    <property type="entry name" value="YbjN_AmyR-like"/>
    <property type="match status" value="1"/>
</dbReference>
<feature type="chain" id="PRO_5019510013" evidence="1">
    <location>
        <begin position="30"/>
        <end position="158"/>
    </location>
</feature>
<dbReference type="Pfam" id="PF10722">
    <property type="entry name" value="YbjN"/>
    <property type="match status" value="1"/>
</dbReference>
<sequence length="158" mass="17849">MSHNGDKMKLRRMTLLIVACLLLPLQAFADSALSNRFSDSELVRIMKGEGYGAVKKIDDGSIRVKIDGRTYMLFNQDDGDLQAYYGIGGTSISYRDINSWNRTKRLSRAYLDSDRDPVLEADLLANGGLTVENVTEFFKVFVGSVEHFREFIIEHDDS</sequence>
<accession>A0A430KQ31</accession>
<dbReference type="AlphaFoldDB" id="A0A430KQ31"/>
<dbReference type="InterPro" id="IPR019660">
    <property type="entry name" value="Put_sensory_transdc_reg_YbjN"/>
</dbReference>
<keyword evidence="3" id="KW-1185">Reference proteome</keyword>
<protein>
    <submittedName>
        <fullName evidence="2">YbjN domain-containing protein</fullName>
    </submittedName>
</protein>
<reference evidence="2 3" key="1">
    <citation type="submission" date="2018-11" db="EMBL/GenBank/DDBJ databases">
        <title>The draft genome sequence of Amphritea opalescens ANRC-JH13T.</title>
        <authorList>
            <person name="Fang Z."/>
            <person name="Zhang Y."/>
            <person name="Han X."/>
        </authorList>
    </citation>
    <scope>NUCLEOTIDE SEQUENCE [LARGE SCALE GENOMIC DNA]</scope>
    <source>
        <strain evidence="2 3">ANRC-JH13</strain>
    </source>
</reference>
<dbReference type="OrthoDB" id="33037at2"/>
<evidence type="ECO:0000313" key="3">
    <source>
        <dbReference type="Proteomes" id="UP000283087"/>
    </source>
</evidence>
<gene>
    <name evidence="2" type="ORF">EH243_11570</name>
</gene>
<evidence type="ECO:0000313" key="2">
    <source>
        <dbReference type="EMBL" id="RTE65572.1"/>
    </source>
</evidence>